<proteinExistence type="inferred from homology"/>
<dbReference type="SUPFAM" id="SSF51735">
    <property type="entry name" value="NAD(P)-binding Rossmann-fold domains"/>
    <property type="match status" value="1"/>
</dbReference>
<dbReference type="InterPro" id="IPR008927">
    <property type="entry name" value="6-PGluconate_DH-like_C_sf"/>
</dbReference>
<dbReference type="NCBIfam" id="TIGR03026">
    <property type="entry name" value="NDP-sugDHase"/>
    <property type="match status" value="1"/>
</dbReference>
<keyword evidence="7" id="KW-1185">Reference proteome</keyword>
<dbReference type="EMBL" id="JMQN01000013">
    <property type="protein sequence ID" value="KEA65216.1"/>
    <property type="molecule type" value="Genomic_DNA"/>
</dbReference>
<dbReference type="SUPFAM" id="SSF52413">
    <property type="entry name" value="UDP-glucose/GDP-mannose dehydrogenase C-terminal domain"/>
    <property type="match status" value="1"/>
</dbReference>
<dbReference type="InterPro" id="IPR017476">
    <property type="entry name" value="UDP-Glc/GDP-Man"/>
</dbReference>
<evidence type="ECO:0000256" key="1">
    <source>
        <dbReference type="ARBA" id="ARBA00006601"/>
    </source>
</evidence>
<dbReference type="SMART" id="SM00984">
    <property type="entry name" value="UDPG_MGDP_dh_C"/>
    <property type="match status" value="1"/>
</dbReference>
<dbReference type="PANTHER" id="PTHR43491">
    <property type="entry name" value="UDP-N-ACETYL-D-MANNOSAMINE DEHYDROGENASE"/>
    <property type="match status" value="1"/>
</dbReference>
<dbReference type="Proteomes" id="UP000028252">
    <property type="component" value="Unassembled WGS sequence"/>
</dbReference>
<dbReference type="GO" id="GO:0003979">
    <property type="term" value="F:UDP-glucose 6-dehydrogenase activity"/>
    <property type="evidence" value="ECO:0007669"/>
    <property type="project" value="UniProtKB-EC"/>
</dbReference>
<dbReference type="PIRSF" id="PIRSF000124">
    <property type="entry name" value="UDPglc_GDPman_dh"/>
    <property type="match status" value="1"/>
</dbReference>
<dbReference type="InterPro" id="IPR001732">
    <property type="entry name" value="UDP-Glc/GDP-Man_DH_N"/>
</dbReference>
<dbReference type="NCBIfam" id="NF011729">
    <property type="entry name" value="PRK15182.1"/>
    <property type="match status" value="1"/>
</dbReference>
<evidence type="ECO:0000256" key="2">
    <source>
        <dbReference type="ARBA" id="ARBA00023002"/>
    </source>
</evidence>
<evidence type="ECO:0000259" key="5">
    <source>
        <dbReference type="SMART" id="SM00984"/>
    </source>
</evidence>
<dbReference type="AlphaFoldDB" id="A0A081G361"/>
<dbReference type="Pfam" id="PF00984">
    <property type="entry name" value="UDPG_MGDP_dh"/>
    <property type="match status" value="1"/>
</dbReference>
<dbReference type="InterPro" id="IPR028359">
    <property type="entry name" value="UDP_ManNAc/GlcNAc_DH"/>
</dbReference>
<accession>A0A081G361</accession>
<evidence type="ECO:0000256" key="4">
    <source>
        <dbReference type="PIRNR" id="PIRNR000124"/>
    </source>
</evidence>
<dbReference type="GO" id="GO:0016628">
    <property type="term" value="F:oxidoreductase activity, acting on the CH-CH group of donors, NAD or NADP as acceptor"/>
    <property type="evidence" value="ECO:0007669"/>
    <property type="project" value="InterPro"/>
</dbReference>
<dbReference type="Pfam" id="PF03720">
    <property type="entry name" value="UDPG_MGDP_dh_C"/>
    <property type="match status" value="1"/>
</dbReference>
<dbReference type="GO" id="GO:0000271">
    <property type="term" value="P:polysaccharide biosynthetic process"/>
    <property type="evidence" value="ECO:0007669"/>
    <property type="project" value="InterPro"/>
</dbReference>
<dbReference type="OrthoDB" id="9803238at2"/>
<keyword evidence="3" id="KW-0520">NAD</keyword>
<dbReference type="InterPro" id="IPR014026">
    <property type="entry name" value="UDP-Glc/GDP-Man_DH_dimer"/>
</dbReference>
<dbReference type="Gene3D" id="3.40.50.720">
    <property type="entry name" value="NAD(P)-binding Rossmann-like Domain"/>
    <property type="match status" value="2"/>
</dbReference>
<dbReference type="GO" id="GO:0051287">
    <property type="term" value="F:NAD binding"/>
    <property type="evidence" value="ECO:0007669"/>
    <property type="project" value="InterPro"/>
</dbReference>
<reference evidence="6 7" key="1">
    <citation type="submission" date="2014-04" db="EMBL/GenBank/DDBJ databases">
        <title>Marinobacterium kochiensis sp. nov., isolated from sediment sample collected from Kochi backwaters in Kerala, India.</title>
        <authorList>
            <person name="Singh A."/>
            <person name="Pinnaka A.K."/>
        </authorList>
    </citation>
    <scope>NUCLEOTIDE SEQUENCE [LARGE SCALE GENOMIC DNA]</scope>
    <source>
        <strain evidence="6 7">AK27</strain>
    </source>
</reference>
<protein>
    <submittedName>
        <fullName evidence="6">UDP-glucose dehydrogenase</fullName>
        <ecNumber evidence="6">1.1.1.22</ecNumber>
    </submittedName>
</protein>
<dbReference type="SUPFAM" id="SSF48179">
    <property type="entry name" value="6-phosphogluconate dehydrogenase C-terminal domain-like"/>
    <property type="match status" value="1"/>
</dbReference>
<dbReference type="STRING" id="1232683.ADIMK_0918"/>
<dbReference type="InterPro" id="IPR014027">
    <property type="entry name" value="UDP-Glc/GDP-Man_DH_C"/>
</dbReference>
<dbReference type="PANTHER" id="PTHR43491:SF2">
    <property type="entry name" value="UDP-N-ACETYL-D-MANNOSAMINE DEHYDROGENASE"/>
    <property type="match status" value="1"/>
</dbReference>
<name>A0A081G361_9GAMM</name>
<evidence type="ECO:0000313" key="6">
    <source>
        <dbReference type="EMBL" id="KEA65216.1"/>
    </source>
</evidence>
<sequence>MSLPTQGQVSLDGIKIGIIGLGYVGLPLAVEFGKHYPVVGFDIDLDRIRELNAGHDGTLEVDDEELRQATQLSFSADVDQLKGCNVYIVTVPTPINGQKQPDLTPLIKASETLGQVIAKNDIVIYESTVYPGATEEDCIPVIERVSGLVFNRDFFAGYSPERINPGDKVHRVTTIKKVTSGSTPEIAERVDHLYRTIITAGTHKASSIRVAEAAKVIENTQRDLNIALVNELAIIFNKLGIDTLEVLEAAGTKWNFLPFRPGLVGGHCIGIDPYYLTYKAQSAGYIPDVILSGRRINSNMGAYVADEMVKAMLKRRIHVAGGRILILGLTFKENCPDLRNTRVVDIILALNEYGADVDVYDPWVDPKEAEEEYGITPLKEIEAGRYDGIVLAVAHQEFHALGAEAIRRWGRAEHVLYDLKYVLAAGEADLRL</sequence>
<dbReference type="RefSeq" id="WP_036184104.1">
    <property type="nucleotide sequence ID" value="NZ_JMQN01000013.1"/>
</dbReference>
<organism evidence="6 7">
    <name type="scientific">Marinobacterium lacunae</name>
    <dbReference type="NCBI Taxonomy" id="1232683"/>
    <lineage>
        <taxon>Bacteria</taxon>
        <taxon>Pseudomonadati</taxon>
        <taxon>Pseudomonadota</taxon>
        <taxon>Gammaproteobacteria</taxon>
        <taxon>Oceanospirillales</taxon>
        <taxon>Oceanospirillaceae</taxon>
        <taxon>Marinobacterium</taxon>
    </lineage>
</organism>
<dbReference type="PATRIC" id="fig|1232683.4.peg.910"/>
<dbReference type="InterPro" id="IPR036220">
    <property type="entry name" value="UDP-Glc/GDP-Man_DH_C_sf"/>
</dbReference>
<dbReference type="Pfam" id="PF03721">
    <property type="entry name" value="UDPG_MGDP_dh_N"/>
    <property type="match status" value="1"/>
</dbReference>
<gene>
    <name evidence="6" type="ORF">ADIMK_0918</name>
</gene>
<dbReference type="eggNOG" id="COG0677">
    <property type="taxonomic scope" value="Bacteria"/>
</dbReference>
<comment type="similarity">
    <text evidence="1 4">Belongs to the UDP-glucose/GDP-mannose dehydrogenase family.</text>
</comment>
<feature type="domain" description="UDP-glucose/GDP-mannose dehydrogenase C-terminal" evidence="5">
    <location>
        <begin position="325"/>
        <end position="425"/>
    </location>
</feature>
<dbReference type="EC" id="1.1.1.22" evidence="6"/>
<dbReference type="PIRSF" id="PIRSF500136">
    <property type="entry name" value="UDP_ManNAc_DH"/>
    <property type="match status" value="1"/>
</dbReference>
<dbReference type="InterPro" id="IPR036291">
    <property type="entry name" value="NAD(P)-bd_dom_sf"/>
</dbReference>
<evidence type="ECO:0000313" key="7">
    <source>
        <dbReference type="Proteomes" id="UP000028252"/>
    </source>
</evidence>
<keyword evidence="2 6" id="KW-0560">Oxidoreductase</keyword>
<evidence type="ECO:0000256" key="3">
    <source>
        <dbReference type="ARBA" id="ARBA00023027"/>
    </source>
</evidence>
<comment type="caution">
    <text evidence="6">The sequence shown here is derived from an EMBL/GenBank/DDBJ whole genome shotgun (WGS) entry which is preliminary data.</text>
</comment>